<reference evidence="2" key="1">
    <citation type="submission" date="2022-03" db="EMBL/GenBank/DDBJ databases">
        <authorList>
            <person name="Alioto T."/>
            <person name="Alioto T."/>
            <person name="Gomez Garrido J."/>
        </authorList>
    </citation>
    <scope>NUCLEOTIDE SEQUENCE</scope>
</reference>
<protein>
    <submittedName>
        <fullName evidence="2">Uncharacterized protein</fullName>
    </submittedName>
</protein>
<organism evidence="2 3">
    <name type="scientific">Pelobates cultripes</name>
    <name type="common">Western spadefoot toad</name>
    <dbReference type="NCBI Taxonomy" id="61616"/>
    <lineage>
        <taxon>Eukaryota</taxon>
        <taxon>Metazoa</taxon>
        <taxon>Chordata</taxon>
        <taxon>Craniata</taxon>
        <taxon>Vertebrata</taxon>
        <taxon>Euteleostomi</taxon>
        <taxon>Amphibia</taxon>
        <taxon>Batrachia</taxon>
        <taxon>Anura</taxon>
        <taxon>Pelobatoidea</taxon>
        <taxon>Pelobatidae</taxon>
        <taxon>Pelobates</taxon>
    </lineage>
</organism>
<gene>
    <name evidence="2" type="ORF">PECUL_23A020368</name>
</gene>
<evidence type="ECO:0000313" key="3">
    <source>
        <dbReference type="Proteomes" id="UP001295444"/>
    </source>
</evidence>
<feature type="region of interest" description="Disordered" evidence="1">
    <location>
        <begin position="219"/>
        <end position="273"/>
    </location>
</feature>
<dbReference type="AlphaFoldDB" id="A0AAD1WC49"/>
<name>A0AAD1WC49_PELCU</name>
<evidence type="ECO:0000256" key="1">
    <source>
        <dbReference type="SAM" id="MobiDB-lite"/>
    </source>
</evidence>
<feature type="compositionally biased region" description="Polar residues" evidence="1">
    <location>
        <begin position="223"/>
        <end position="249"/>
    </location>
</feature>
<feature type="region of interest" description="Disordered" evidence="1">
    <location>
        <begin position="1"/>
        <end position="56"/>
    </location>
</feature>
<dbReference type="EMBL" id="OW240916">
    <property type="protein sequence ID" value="CAH2297012.1"/>
    <property type="molecule type" value="Genomic_DNA"/>
</dbReference>
<evidence type="ECO:0000313" key="2">
    <source>
        <dbReference type="EMBL" id="CAH2297012.1"/>
    </source>
</evidence>
<accession>A0AAD1WC49</accession>
<dbReference type="Gene3D" id="3.30.70.1820">
    <property type="entry name" value="L1 transposable element, RRM domain"/>
    <property type="match status" value="1"/>
</dbReference>
<feature type="compositionally biased region" description="Basic residues" evidence="1">
    <location>
        <begin position="254"/>
        <end position="273"/>
    </location>
</feature>
<proteinExistence type="predicted"/>
<keyword evidence="3" id="KW-1185">Reference proteome</keyword>
<feature type="compositionally biased region" description="Low complexity" evidence="1">
    <location>
        <begin position="27"/>
        <end position="45"/>
    </location>
</feature>
<sequence length="273" mass="30442">MSDGRKACNSSVAPILRQKTEQKQAPSLEPSLSDSESEMSSQANSERTEAQLTPRDMRGFMADFKKSVAEELDKRLCPIMEGMADLSARAQATETKMAETVEMVYAHGSELQHLREQLPSLKDTNKDLNNRTRRNNVRVRGIPESISTDLLTDTLKTFQNLLPEFTAADLLMNRAHRALRAPSTNAATPRDIAMAGSTPSRAPTKFTLSWTRWAYRRSPRHCTPTSTPLHNRRQGTTCQPEMVTSSTGHGTAKAGHRTPLKKDKQRSRTSHPT</sequence>
<dbReference type="Proteomes" id="UP001295444">
    <property type="component" value="Chromosome 05"/>
</dbReference>